<evidence type="ECO:0000313" key="4">
    <source>
        <dbReference type="Proteomes" id="UP001233999"/>
    </source>
</evidence>
<organism evidence="3 4">
    <name type="scientific">Diploptera punctata</name>
    <name type="common">Pacific beetle cockroach</name>
    <dbReference type="NCBI Taxonomy" id="6984"/>
    <lineage>
        <taxon>Eukaryota</taxon>
        <taxon>Metazoa</taxon>
        <taxon>Ecdysozoa</taxon>
        <taxon>Arthropoda</taxon>
        <taxon>Hexapoda</taxon>
        <taxon>Insecta</taxon>
        <taxon>Pterygota</taxon>
        <taxon>Neoptera</taxon>
        <taxon>Polyneoptera</taxon>
        <taxon>Dictyoptera</taxon>
        <taxon>Blattodea</taxon>
        <taxon>Blaberoidea</taxon>
        <taxon>Blaberidae</taxon>
        <taxon>Diplopterinae</taxon>
        <taxon>Diploptera</taxon>
    </lineage>
</organism>
<dbReference type="Proteomes" id="UP001233999">
    <property type="component" value="Unassembled WGS sequence"/>
</dbReference>
<sequence length="330" mass="36543">MGSQFAASPPSVPTVGTNQPQAWGSQSSTSNPWSGHKSSVLRRQRTLSRSSTLQGPNMVYPQNSMVGWPQTWMAMQDPLTTLPRQPSTDYPSLSAVTALPPDVLETKLSSLSVDGVCDLLTKISDMSTSYLPAYTTVIRDNNINGRVLLHCNLDELKKVLQMNFGDWELFRMLIVSLREQELCVISHQEELNAKNVRFAVPSNVPTSQPQERKALTAGSRGSLLGMPSKSSGQHEKEKLSRNDSRSANKQTIMEKQVTLEEQMICGALQTLNEEACEDVMEETEDDVPYKSSTLASSSELVRHNIMFGSLSEELKNLKPDIFPNSLINLL</sequence>
<protein>
    <recommendedName>
        <fullName evidence="2">Kinase D-interacting substrate of 220 kDa-like SAM domain-containing protein</fullName>
    </recommendedName>
</protein>
<dbReference type="GO" id="GO:0019887">
    <property type="term" value="F:protein kinase regulator activity"/>
    <property type="evidence" value="ECO:0007669"/>
    <property type="project" value="TreeGrafter"/>
</dbReference>
<feature type="domain" description="Kinase D-interacting substrate of 220 kDa-like SAM" evidence="2">
    <location>
        <begin position="106"/>
        <end position="189"/>
    </location>
</feature>
<dbReference type="AlphaFoldDB" id="A0AAD7Z6H7"/>
<dbReference type="InterPro" id="IPR013761">
    <property type="entry name" value="SAM/pointed_sf"/>
</dbReference>
<dbReference type="InterPro" id="IPR057092">
    <property type="entry name" value="SAM_KIDINS220"/>
</dbReference>
<feature type="region of interest" description="Disordered" evidence="1">
    <location>
        <begin position="202"/>
        <end position="248"/>
    </location>
</feature>
<dbReference type="PANTHER" id="PTHR24116">
    <property type="entry name" value="KINASE D-INTERACTING SUBSTRATE OF 220 KDA"/>
    <property type="match status" value="1"/>
</dbReference>
<name>A0AAD7Z6H7_DIPPU</name>
<dbReference type="EMBL" id="JASPKZ010010240">
    <property type="protein sequence ID" value="KAJ9575075.1"/>
    <property type="molecule type" value="Genomic_DNA"/>
</dbReference>
<reference evidence="3" key="1">
    <citation type="journal article" date="2023" name="IScience">
        <title>Live-bearing cockroach genome reveals convergent evolutionary mechanisms linked to viviparity in insects and beyond.</title>
        <authorList>
            <person name="Fouks B."/>
            <person name="Harrison M.C."/>
            <person name="Mikhailova A.A."/>
            <person name="Marchal E."/>
            <person name="English S."/>
            <person name="Carruthers M."/>
            <person name="Jennings E.C."/>
            <person name="Chiamaka E.L."/>
            <person name="Frigard R.A."/>
            <person name="Pippel M."/>
            <person name="Attardo G.M."/>
            <person name="Benoit J.B."/>
            <person name="Bornberg-Bauer E."/>
            <person name="Tobe S.S."/>
        </authorList>
    </citation>
    <scope>NUCLEOTIDE SEQUENCE</scope>
    <source>
        <strain evidence="3">Stay&amp;Tobe</strain>
    </source>
</reference>
<dbReference type="InterPro" id="IPR052771">
    <property type="entry name" value="Neurotrophin_sig_adaptor"/>
</dbReference>
<reference evidence="3" key="2">
    <citation type="submission" date="2023-05" db="EMBL/GenBank/DDBJ databases">
        <authorList>
            <person name="Fouks B."/>
        </authorList>
    </citation>
    <scope>NUCLEOTIDE SEQUENCE</scope>
    <source>
        <strain evidence="3">Stay&amp;Tobe</strain>
        <tissue evidence="3">Testes</tissue>
    </source>
</reference>
<keyword evidence="4" id="KW-1185">Reference proteome</keyword>
<feature type="non-terminal residue" evidence="3">
    <location>
        <position position="1"/>
    </location>
</feature>
<feature type="region of interest" description="Disordered" evidence="1">
    <location>
        <begin position="1"/>
        <end position="58"/>
    </location>
</feature>
<dbReference type="PANTHER" id="PTHR24116:SF0">
    <property type="entry name" value="KINASE D-INTERACTING SUBSTRATE OF 220 KDA"/>
    <property type="match status" value="1"/>
</dbReference>
<proteinExistence type="predicted"/>
<feature type="compositionally biased region" description="Basic and acidic residues" evidence="1">
    <location>
        <begin position="232"/>
        <end position="246"/>
    </location>
</feature>
<gene>
    <name evidence="3" type="ORF">L9F63_007736</name>
</gene>
<feature type="compositionally biased region" description="Polar residues" evidence="1">
    <location>
        <begin position="14"/>
        <end position="37"/>
    </location>
</feature>
<evidence type="ECO:0000259" key="2">
    <source>
        <dbReference type="Pfam" id="PF23307"/>
    </source>
</evidence>
<accession>A0AAD7Z6H7</accession>
<dbReference type="CDD" id="cd09487">
    <property type="entry name" value="SAM_superfamily"/>
    <property type="match status" value="1"/>
</dbReference>
<dbReference type="Gene3D" id="1.10.150.50">
    <property type="entry name" value="Transcription Factor, Ets-1"/>
    <property type="match status" value="1"/>
</dbReference>
<dbReference type="GO" id="GO:0030165">
    <property type="term" value="F:PDZ domain binding"/>
    <property type="evidence" value="ECO:0007669"/>
    <property type="project" value="TreeGrafter"/>
</dbReference>
<evidence type="ECO:0000256" key="1">
    <source>
        <dbReference type="SAM" id="MobiDB-lite"/>
    </source>
</evidence>
<evidence type="ECO:0000313" key="3">
    <source>
        <dbReference type="EMBL" id="KAJ9575075.1"/>
    </source>
</evidence>
<comment type="caution">
    <text evidence="3">The sequence shown here is derived from an EMBL/GenBank/DDBJ whole genome shotgun (WGS) entry which is preliminary data.</text>
</comment>
<dbReference type="Pfam" id="PF23307">
    <property type="entry name" value="SAM_KIDINS220"/>
    <property type="match status" value="1"/>
</dbReference>
<dbReference type="SUPFAM" id="SSF47769">
    <property type="entry name" value="SAM/Pointed domain"/>
    <property type="match status" value="1"/>
</dbReference>